<reference evidence="1 2" key="1">
    <citation type="journal article" date="2014" name="BMC Genomics">
        <title>Complete genome sequence of producer of the glycopeptide antibiotic Aculeximycin Kutzneria albida DSM 43870T, a representative of minor genus of Pseudonocardiaceae.</title>
        <authorList>
            <person name="Rebets Y."/>
            <person name="Tokovenko B."/>
            <person name="Lushchyk I."/>
            <person name="Ruckert C."/>
            <person name="Zaburannyi N."/>
            <person name="Bechthold A."/>
            <person name="Kalinowski J."/>
            <person name="Luzhetskyy A."/>
        </authorList>
    </citation>
    <scope>NUCLEOTIDE SEQUENCE [LARGE SCALE GENOMIC DNA]</scope>
    <source>
        <strain evidence="1">DSM 43870</strain>
    </source>
</reference>
<dbReference type="RefSeq" id="WP_025354763.1">
    <property type="nucleotide sequence ID" value="NZ_CP007155.1"/>
</dbReference>
<accession>W5W153</accession>
<sequence length="72" mass="8002">MTVIDLDSTGLFLVFSQVLHEIHTSHGVTSHQKMRHTNGQFDTDQLAMLMDSADGPPCRQRPAGVIDFRVPP</sequence>
<proteinExistence type="predicted"/>
<evidence type="ECO:0000313" key="1">
    <source>
        <dbReference type="EMBL" id="AHH94525.1"/>
    </source>
</evidence>
<gene>
    <name evidence="1" type="ORF">KALB_1152</name>
</gene>
<dbReference type="EMBL" id="CP007155">
    <property type="protein sequence ID" value="AHH94525.1"/>
    <property type="molecule type" value="Genomic_DNA"/>
</dbReference>
<name>W5W153_9PSEU</name>
<evidence type="ECO:0000313" key="2">
    <source>
        <dbReference type="Proteomes" id="UP000019225"/>
    </source>
</evidence>
<protein>
    <submittedName>
        <fullName evidence="1">Uncharacterized protein</fullName>
    </submittedName>
</protein>
<dbReference type="AlphaFoldDB" id="W5W153"/>
<dbReference type="KEGG" id="kal:KALB_1152"/>
<dbReference type="HOGENOM" id="CLU_2717127_0_0_11"/>
<dbReference type="Proteomes" id="UP000019225">
    <property type="component" value="Chromosome"/>
</dbReference>
<keyword evidence="2" id="KW-1185">Reference proteome</keyword>
<organism evidence="1 2">
    <name type="scientific">Kutzneria albida DSM 43870</name>
    <dbReference type="NCBI Taxonomy" id="1449976"/>
    <lineage>
        <taxon>Bacteria</taxon>
        <taxon>Bacillati</taxon>
        <taxon>Actinomycetota</taxon>
        <taxon>Actinomycetes</taxon>
        <taxon>Pseudonocardiales</taxon>
        <taxon>Pseudonocardiaceae</taxon>
        <taxon>Kutzneria</taxon>
    </lineage>
</organism>
<dbReference type="STRING" id="1449976.KALB_1152"/>